<organism evidence="2 3">
    <name type="scientific">Vibrio ishigakensis</name>
    <dbReference type="NCBI Taxonomy" id="1481914"/>
    <lineage>
        <taxon>Bacteria</taxon>
        <taxon>Pseudomonadati</taxon>
        <taxon>Pseudomonadota</taxon>
        <taxon>Gammaproteobacteria</taxon>
        <taxon>Vibrionales</taxon>
        <taxon>Vibrionaceae</taxon>
        <taxon>Vibrio</taxon>
    </lineage>
</organism>
<gene>
    <name evidence="2" type="ORF">JCM19231_1935</name>
</gene>
<feature type="transmembrane region" description="Helical" evidence="1">
    <location>
        <begin position="60"/>
        <end position="82"/>
    </location>
</feature>
<comment type="caution">
    <text evidence="2">The sequence shown here is derived from an EMBL/GenBank/DDBJ whole genome shotgun (WGS) entry which is preliminary data.</text>
</comment>
<dbReference type="AlphaFoldDB" id="A0A0B8NWK0"/>
<proteinExistence type="predicted"/>
<sequence length="87" mass="9785">MGSAQIKRGDQIKGVFLLVIQLLFIFYIPQFIHSINGLITLGEVTQQRNGFEVIQGDNSIHLLVEGVVMASFLVMFITLYVFNVKDP</sequence>
<dbReference type="EMBL" id="BBRZ01000010">
    <property type="protein sequence ID" value="GAM55119.1"/>
    <property type="molecule type" value="Genomic_DNA"/>
</dbReference>
<dbReference type="Proteomes" id="UP000031671">
    <property type="component" value="Unassembled WGS sequence"/>
</dbReference>
<keyword evidence="1" id="KW-0472">Membrane</keyword>
<reference evidence="2 3" key="1">
    <citation type="submission" date="2015-01" db="EMBL/GenBank/DDBJ databases">
        <title>Vibrio sp. C1 JCM 19231 whole genome shotgun sequence.</title>
        <authorList>
            <person name="Sawabe T."/>
            <person name="Meirelles P."/>
            <person name="Feng G."/>
            <person name="Sayaka M."/>
            <person name="Hattori M."/>
            <person name="Ohkuma M."/>
        </authorList>
    </citation>
    <scope>NUCLEOTIDE SEQUENCE [LARGE SCALE GENOMIC DNA]</scope>
    <source>
        <strain evidence="3">JCM 19231</strain>
    </source>
</reference>
<evidence type="ECO:0000313" key="3">
    <source>
        <dbReference type="Proteomes" id="UP000031671"/>
    </source>
</evidence>
<protein>
    <submittedName>
        <fullName evidence="2">Maltose/maltodextrin ABC transporter, permease protein malF</fullName>
    </submittedName>
</protein>
<name>A0A0B8NWK0_9VIBR</name>
<keyword evidence="1" id="KW-1133">Transmembrane helix</keyword>
<feature type="transmembrane region" description="Helical" evidence="1">
    <location>
        <begin position="12"/>
        <end position="32"/>
    </location>
</feature>
<keyword evidence="1" id="KW-0812">Transmembrane</keyword>
<accession>A0A0B8NWK0</accession>
<reference evidence="2 3" key="2">
    <citation type="submission" date="2015-01" db="EMBL/GenBank/DDBJ databases">
        <authorList>
            <consortium name="NBRP consortium"/>
            <person name="Sawabe T."/>
            <person name="Meirelles P."/>
            <person name="Feng G."/>
            <person name="Sayaka M."/>
            <person name="Hattori M."/>
            <person name="Ohkuma M."/>
        </authorList>
    </citation>
    <scope>NUCLEOTIDE SEQUENCE [LARGE SCALE GENOMIC DNA]</scope>
    <source>
        <strain evidence="3">JCM 19231</strain>
    </source>
</reference>
<evidence type="ECO:0000313" key="2">
    <source>
        <dbReference type="EMBL" id="GAM55119.1"/>
    </source>
</evidence>
<evidence type="ECO:0000256" key="1">
    <source>
        <dbReference type="SAM" id="Phobius"/>
    </source>
</evidence>
<keyword evidence="3" id="KW-1185">Reference proteome</keyword>